<organism evidence="5 6">
    <name type="scientific">Pseudaquabacterium terrae</name>
    <dbReference type="NCBI Taxonomy" id="2732868"/>
    <lineage>
        <taxon>Bacteria</taxon>
        <taxon>Pseudomonadati</taxon>
        <taxon>Pseudomonadota</taxon>
        <taxon>Betaproteobacteria</taxon>
        <taxon>Burkholderiales</taxon>
        <taxon>Sphaerotilaceae</taxon>
        <taxon>Pseudaquabacterium</taxon>
    </lineage>
</organism>
<reference evidence="5 6" key="1">
    <citation type="submission" date="2020-05" db="EMBL/GenBank/DDBJ databases">
        <title>Aquincola sp. isolate from soil.</title>
        <authorList>
            <person name="Han J."/>
            <person name="Kim D.-U."/>
        </authorList>
    </citation>
    <scope>NUCLEOTIDE SEQUENCE [LARGE SCALE GENOMIC DNA]</scope>
    <source>
        <strain evidence="5 6">S2</strain>
    </source>
</reference>
<evidence type="ECO:0000313" key="5">
    <source>
        <dbReference type="EMBL" id="NRF71770.1"/>
    </source>
</evidence>
<sequence length="253" mass="26277">MTIPALLRPSLLLLAAVLLSGPARAAELTVSAAVSLSSAFKDLAPLFEAAHPGHKLQFNFGASGGLLQQISQGAPVDVFASADQETMDQAHSRHLIDAAQRRNVVSNALVLIVPAESPKAPQALAELAQAGYARIAIGLTASVPLGRHTKSALTAARLWTAVEPKMIAAQNARQALDYVARGEVDAGFVYATDAALLPDKVKVVLRVPTPQPILYPAAPVAGSANAELARRFVAFLATAPAQALLAKHGFGPP</sequence>
<dbReference type="NCBIfam" id="TIGR01256">
    <property type="entry name" value="modA"/>
    <property type="match status" value="1"/>
</dbReference>
<proteinExistence type="inferred from homology"/>
<evidence type="ECO:0000313" key="6">
    <source>
        <dbReference type="Proteomes" id="UP000737171"/>
    </source>
</evidence>
<name>A0ABX2ETE4_9BURK</name>
<evidence type="ECO:0000256" key="4">
    <source>
        <dbReference type="SAM" id="SignalP"/>
    </source>
</evidence>
<dbReference type="PIRSF" id="PIRSF004846">
    <property type="entry name" value="ModA"/>
    <property type="match status" value="1"/>
</dbReference>
<keyword evidence="6" id="KW-1185">Reference proteome</keyword>
<dbReference type="EMBL" id="JABRWJ010000014">
    <property type="protein sequence ID" value="NRF71770.1"/>
    <property type="molecule type" value="Genomic_DNA"/>
</dbReference>
<dbReference type="InterPro" id="IPR050682">
    <property type="entry name" value="ModA/WtpA"/>
</dbReference>
<dbReference type="PANTHER" id="PTHR30632:SF0">
    <property type="entry name" value="SULFATE-BINDING PROTEIN"/>
    <property type="match status" value="1"/>
</dbReference>
<dbReference type="RefSeq" id="WP_173133646.1">
    <property type="nucleotide sequence ID" value="NZ_JABRWJ010000014.1"/>
</dbReference>
<keyword evidence="3 4" id="KW-0732">Signal</keyword>
<evidence type="ECO:0000256" key="2">
    <source>
        <dbReference type="ARBA" id="ARBA00022723"/>
    </source>
</evidence>
<dbReference type="InterPro" id="IPR005950">
    <property type="entry name" value="ModA"/>
</dbReference>
<evidence type="ECO:0000256" key="1">
    <source>
        <dbReference type="ARBA" id="ARBA00009175"/>
    </source>
</evidence>
<keyword evidence="2" id="KW-0479">Metal-binding</keyword>
<comment type="caution">
    <text evidence="5">The sequence shown here is derived from an EMBL/GenBank/DDBJ whole genome shotgun (WGS) entry which is preliminary data.</text>
</comment>
<gene>
    <name evidence="5" type="primary">modA</name>
    <name evidence="5" type="ORF">HLB44_32775</name>
</gene>
<feature type="signal peptide" evidence="4">
    <location>
        <begin position="1"/>
        <end position="25"/>
    </location>
</feature>
<dbReference type="Pfam" id="PF13531">
    <property type="entry name" value="SBP_bac_11"/>
    <property type="match status" value="1"/>
</dbReference>
<dbReference type="Proteomes" id="UP000737171">
    <property type="component" value="Unassembled WGS sequence"/>
</dbReference>
<evidence type="ECO:0000256" key="3">
    <source>
        <dbReference type="ARBA" id="ARBA00022729"/>
    </source>
</evidence>
<accession>A0ABX2ETE4</accession>
<protein>
    <submittedName>
        <fullName evidence="5">Molybdate ABC transporter substrate-binding protein</fullName>
    </submittedName>
</protein>
<dbReference type="PANTHER" id="PTHR30632">
    <property type="entry name" value="MOLYBDATE-BINDING PERIPLASMIC PROTEIN"/>
    <property type="match status" value="1"/>
</dbReference>
<dbReference type="Gene3D" id="3.40.190.10">
    <property type="entry name" value="Periplasmic binding protein-like II"/>
    <property type="match status" value="2"/>
</dbReference>
<dbReference type="SUPFAM" id="SSF53850">
    <property type="entry name" value="Periplasmic binding protein-like II"/>
    <property type="match status" value="1"/>
</dbReference>
<comment type="similarity">
    <text evidence="1">Belongs to the bacterial solute-binding protein ModA family.</text>
</comment>
<feature type="chain" id="PRO_5045814664" evidence="4">
    <location>
        <begin position="26"/>
        <end position="253"/>
    </location>
</feature>